<proteinExistence type="predicted"/>
<name>A0ABM9EG09_9HYPH</name>
<comment type="caution">
    <text evidence="1">The sequence shown here is derived from an EMBL/GenBank/DDBJ whole genome shotgun (WGS) entry which is preliminary data.</text>
</comment>
<sequence length="89" mass="10018">MLSIWDNFEIEAARLNESRARADIDDLRQTINDTRRLILASRKLLDRIAADAYSEQVINRSKSRTISPLDLCTSAVEIEPGAACGEDRI</sequence>
<gene>
    <name evidence="1" type="ORF">MES5069_670017</name>
</gene>
<dbReference type="EMBL" id="CAKXZT010000165">
    <property type="protein sequence ID" value="CAH2408285.1"/>
    <property type="molecule type" value="Genomic_DNA"/>
</dbReference>
<keyword evidence="2" id="KW-1185">Reference proteome</keyword>
<organism evidence="1 2">
    <name type="scientific">Mesorhizobium escarrei</name>
    <dbReference type="NCBI Taxonomy" id="666018"/>
    <lineage>
        <taxon>Bacteria</taxon>
        <taxon>Pseudomonadati</taxon>
        <taxon>Pseudomonadota</taxon>
        <taxon>Alphaproteobacteria</taxon>
        <taxon>Hyphomicrobiales</taxon>
        <taxon>Phyllobacteriaceae</taxon>
        <taxon>Mesorhizobium</taxon>
    </lineage>
</organism>
<protein>
    <submittedName>
        <fullName evidence="1">Uncharacterized protein</fullName>
    </submittedName>
</protein>
<reference evidence="1 2" key="1">
    <citation type="submission" date="2022-03" db="EMBL/GenBank/DDBJ databases">
        <authorList>
            <person name="Brunel B."/>
        </authorList>
    </citation>
    <scope>NUCLEOTIDE SEQUENCE [LARGE SCALE GENOMIC DNA]</scope>
    <source>
        <strain evidence="1">STM5069sample</strain>
    </source>
</reference>
<evidence type="ECO:0000313" key="1">
    <source>
        <dbReference type="EMBL" id="CAH2408285.1"/>
    </source>
</evidence>
<dbReference type="RefSeq" id="WP_254021582.1">
    <property type="nucleotide sequence ID" value="NZ_CAKXZT010000165.1"/>
</dbReference>
<dbReference type="Proteomes" id="UP001153050">
    <property type="component" value="Unassembled WGS sequence"/>
</dbReference>
<accession>A0ABM9EG09</accession>
<evidence type="ECO:0000313" key="2">
    <source>
        <dbReference type="Proteomes" id="UP001153050"/>
    </source>
</evidence>